<dbReference type="KEGG" id="aplc:110980255"/>
<evidence type="ECO:0000256" key="4">
    <source>
        <dbReference type="ARBA" id="ARBA00022475"/>
    </source>
</evidence>
<evidence type="ECO:0000313" key="15">
    <source>
        <dbReference type="Proteomes" id="UP000694845"/>
    </source>
</evidence>
<evidence type="ECO:0000256" key="3">
    <source>
        <dbReference type="ARBA" id="ARBA00022448"/>
    </source>
</evidence>
<evidence type="ECO:0000256" key="6">
    <source>
        <dbReference type="ARBA" id="ARBA00022989"/>
    </source>
</evidence>
<comment type="function">
    <text evidence="13">Probable chloride channel.</text>
</comment>
<evidence type="ECO:0000256" key="7">
    <source>
        <dbReference type="ARBA" id="ARBA00023065"/>
    </source>
</evidence>
<gene>
    <name evidence="16" type="primary">LOC110980255</name>
</gene>
<dbReference type="Pfam" id="PF04906">
    <property type="entry name" value="Tweety"/>
    <property type="match status" value="1"/>
</dbReference>
<evidence type="ECO:0000256" key="12">
    <source>
        <dbReference type="ARBA" id="ARBA00023303"/>
    </source>
</evidence>
<feature type="transmembrane region" description="Helical" evidence="13">
    <location>
        <begin position="51"/>
        <end position="76"/>
    </location>
</feature>
<evidence type="ECO:0000256" key="9">
    <source>
        <dbReference type="ARBA" id="ARBA00023173"/>
    </source>
</evidence>
<keyword evidence="15" id="KW-1185">Reference proteome</keyword>
<dbReference type="AlphaFoldDB" id="A0A8B7YIN3"/>
<dbReference type="PANTHER" id="PTHR12424:SF8">
    <property type="entry name" value="PROTEIN TWEETY"/>
    <property type="match status" value="1"/>
</dbReference>
<evidence type="ECO:0000256" key="10">
    <source>
        <dbReference type="ARBA" id="ARBA00023180"/>
    </source>
</evidence>
<protein>
    <recommendedName>
        <fullName evidence="13">Protein tweety homolog</fullName>
    </recommendedName>
</protein>
<feature type="transmembrane region" description="Helical" evidence="13">
    <location>
        <begin position="229"/>
        <end position="251"/>
    </location>
</feature>
<keyword evidence="11 13" id="KW-0868">Chloride</keyword>
<keyword evidence="7 13" id="KW-0406">Ion transport</keyword>
<keyword evidence="6 13" id="KW-1133">Transmembrane helix</keyword>
<feature type="transmembrane region" description="Helical" evidence="13">
    <location>
        <begin position="97"/>
        <end position="118"/>
    </location>
</feature>
<comment type="similarity">
    <text evidence="2 13">Belongs to the tweety family.</text>
</comment>
<dbReference type="GO" id="GO:0072320">
    <property type="term" value="F:volume-sensitive chloride channel activity"/>
    <property type="evidence" value="ECO:0007669"/>
    <property type="project" value="TreeGrafter"/>
</dbReference>
<name>A0A8B7YIN3_ACAPL</name>
<evidence type="ECO:0000256" key="2">
    <source>
        <dbReference type="ARBA" id="ARBA00009849"/>
    </source>
</evidence>
<keyword evidence="3 13" id="KW-0813">Transport</keyword>
<feature type="compositionally biased region" description="Polar residues" evidence="14">
    <location>
        <begin position="588"/>
        <end position="604"/>
    </location>
</feature>
<evidence type="ECO:0000256" key="5">
    <source>
        <dbReference type="ARBA" id="ARBA00022692"/>
    </source>
</evidence>
<dbReference type="InterPro" id="IPR006990">
    <property type="entry name" value="Tweety"/>
</dbReference>
<sequence length="604" mass="66672">MWHLVNNKYSDEFVPSWLTEFFHSWPHVSYRGFEKYSSTFNPEDPKYIQTLIFWGAIPVLWLLASLLFVILYGTCHCCKNRKRRAHPAPNRQKKTQCLKWMIITLALLSAAFVGGGLYGNETTATGVQHLVQSAQDVNSTIDTTEKEITTIYNGITVDLKDKVDSLEKIFQEPIANLTRQRMLQEETQALQSMVGCAGKNVSQIDAAYSNNLDLSRPTTEVQYYETIRWGGFIGVFCFELIICLVVLCGACTGKRCSLISSAILCVIGMVIVWCLAAAETFVTLGVSDFCADPDTFIFKQAKMSTDLTDEFLKYYMKCGQTASPFSKDLSSANTDLALAGTTLDKIASLSKGFYPRAEPVVAQAKTALNSVTTSVLTLSGNLDCATSGVHKDYITSLHSVCYDSVIGITIMLLSAMLAGLLFTLVILCTINLNGRLPKRKIPYAVDQEDPFLPPNDNTATLERYRRNMDPPSPRQDNRPAPLPSDHRARPISLSSSLQGYRPHSPKPSDAPNLFNYLQREGHEQGLSSSNQAWPVPRQQGTSSGWGGATGAGPSTSSNQPPVRHEGYDSPPPSYTLAMSRDNQRRNAENGQHQQQARLSSGSIV</sequence>
<dbReference type="GO" id="GO:0034707">
    <property type="term" value="C:chloride channel complex"/>
    <property type="evidence" value="ECO:0007669"/>
    <property type="project" value="UniProtKB-UniRule"/>
</dbReference>
<feature type="transmembrane region" description="Helical" evidence="13">
    <location>
        <begin position="258"/>
        <end position="278"/>
    </location>
</feature>
<dbReference type="Proteomes" id="UP000694845">
    <property type="component" value="Unplaced"/>
</dbReference>
<keyword evidence="12 13" id="KW-0407">Ion channel</keyword>
<evidence type="ECO:0000313" key="16">
    <source>
        <dbReference type="RefSeq" id="XP_022092462.1"/>
    </source>
</evidence>
<evidence type="ECO:0000256" key="13">
    <source>
        <dbReference type="RuleBase" id="RU361114"/>
    </source>
</evidence>
<reference evidence="16" key="1">
    <citation type="submission" date="2025-08" db="UniProtKB">
        <authorList>
            <consortium name="RefSeq"/>
        </authorList>
    </citation>
    <scope>IDENTIFICATION</scope>
</reference>
<evidence type="ECO:0000256" key="8">
    <source>
        <dbReference type="ARBA" id="ARBA00023136"/>
    </source>
</evidence>
<dbReference type="RefSeq" id="XP_022092462.1">
    <property type="nucleotide sequence ID" value="XM_022236770.1"/>
</dbReference>
<feature type="region of interest" description="Disordered" evidence="14">
    <location>
        <begin position="464"/>
        <end position="490"/>
    </location>
</feature>
<keyword evidence="10" id="KW-0325">Glycoprotein</keyword>
<dbReference type="PANTHER" id="PTHR12424">
    <property type="entry name" value="TWEETY-RELATED"/>
    <property type="match status" value="1"/>
</dbReference>
<accession>A0A8B7YIN3</accession>
<dbReference type="GeneID" id="110980255"/>
<evidence type="ECO:0000256" key="14">
    <source>
        <dbReference type="SAM" id="MobiDB-lite"/>
    </source>
</evidence>
<feature type="region of interest" description="Disordered" evidence="14">
    <location>
        <begin position="522"/>
        <end position="604"/>
    </location>
</feature>
<organism evidence="15 16">
    <name type="scientific">Acanthaster planci</name>
    <name type="common">Crown-of-thorns starfish</name>
    <dbReference type="NCBI Taxonomy" id="133434"/>
    <lineage>
        <taxon>Eukaryota</taxon>
        <taxon>Metazoa</taxon>
        <taxon>Echinodermata</taxon>
        <taxon>Eleutherozoa</taxon>
        <taxon>Asterozoa</taxon>
        <taxon>Asteroidea</taxon>
        <taxon>Valvatacea</taxon>
        <taxon>Valvatida</taxon>
        <taxon>Acanthasteridae</taxon>
        <taxon>Acanthaster</taxon>
    </lineage>
</organism>
<evidence type="ECO:0000256" key="1">
    <source>
        <dbReference type="ARBA" id="ARBA00004651"/>
    </source>
</evidence>
<evidence type="ECO:0000256" key="11">
    <source>
        <dbReference type="ARBA" id="ARBA00023214"/>
    </source>
</evidence>
<feature type="transmembrane region" description="Helical" evidence="13">
    <location>
        <begin position="405"/>
        <end position="430"/>
    </location>
</feature>
<dbReference type="GO" id="GO:0005886">
    <property type="term" value="C:plasma membrane"/>
    <property type="evidence" value="ECO:0007669"/>
    <property type="project" value="UniProtKB-SubCell"/>
</dbReference>
<comment type="subcellular location">
    <subcellularLocation>
        <location evidence="1 13">Cell membrane</location>
        <topology evidence="1 13">Multi-pass membrane protein</topology>
    </subcellularLocation>
</comment>
<dbReference type="GO" id="GO:0005229">
    <property type="term" value="F:intracellularly calcium-gated chloride channel activity"/>
    <property type="evidence" value="ECO:0007669"/>
    <property type="project" value="TreeGrafter"/>
</dbReference>
<keyword evidence="5 13" id="KW-0812">Transmembrane</keyword>
<keyword evidence="4" id="KW-1003">Cell membrane</keyword>
<keyword evidence="8 13" id="KW-0472">Membrane</keyword>
<dbReference type="OrthoDB" id="187568at2759"/>
<keyword evidence="9 13" id="KW-0869">Chloride channel</keyword>
<proteinExistence type="inferred from homology"/>